<reference evidence="1 2" key="1">
    <citation type="journal article" date="2008" name="BMC Genomics">
        <title>Genome sequence and rapid evolution of the rice pathogen Xanthomonas oryzae pv. oryzae PXO99A.</title>
        <authorList>
            <person name="Salzberg S.L."/>
            <person name="Sommer D.D."/>
            <person name="Schatz M.C."/>
            <person name="Phillippy A.M."/>
            <person name="Rabinowicz P.D."/>
            <person name="Tsuge S."/>
            <person name="Furutani A."/>
            <person name="Ochiai H."/>
            <person name="Delcher A.L."/>
            <person name="Kelley D."/>
            <person name="Madupu R."/>
            <person name="Puiu D."/>
            <person name="Radune D."/>
            <person name="Shumway M."/>
            <person name="Trapnell C."/>
            <person name="Aparna G."/>
            <person name="Jha G."/>
            <person name="Pandey A."/>
            <person name="Patil P.B."/>
            <person name="Ishihara H."/>
            <person name="Meyer D.F."/>
            <person name="Szurek B."/>
            <person name="Verdier V."/>
            <person name="Koebnik R."/>
            <person name="Dow J.M."/>
            <person name="Ryan R.P."/>
            <person name="Hirata H."/>
            <person name="Tsuyumu S."/>
            <person name="Won Lee S."/>
            <person name="Seo Y.S."/>
            <person name="Sriariyanum M."/>
            <person name="Ronald P.C."/>
            <person name="Sonti R.V."/>
            <person name="Van Sluys M.A."/>
            <person name="Leach J.E."/>
            <person name="White F.F."/>
            <person name="Bogdanove A.J."/>
        </authorList>
    </citation>
    <scope>NUCLEOTIDE SEQUENCE [LARGE SCALE GENOMIC DNA]</scope>
    <source>
        <strain evidence="1 2">PXO99A</strain>
    </source>
</reference>
<dbReference type="KEGG" id="xop:PXO_01434"/>
<evidence type="ECO:0000313" key="2">
    <source>
        <dbReference type="Proteomes" id="UP000001740"/>
    </source>
</evidence>
<organism evidence="1 2">
    <name type="scientific">Xanthomonas oryzae pv. oryzae (strain PXO99A)</name>
    <dbReference type="NCBI Taxonomy" id="360094"/>
    <lineage>
        <taxon>Bacteria</taxon>
        <taxon>Pseudomonadati</taxon>
        <taxon>Pseudomonadota</taxon>
        <taxon>Gammaproteobacteria</taxon>
        <taxon>Lysobacterales</taxon>
        <taxon>Lysobacteraceae</taxon>
        <taxon>Xanthomonas</taxon>
    </lineage>
</organism>
<proteinExistence type="predicted"/>
<protein>
    <submittedName>
        <fullName evidence="1">Uncharacterized protein</fullName>
    </submittedName>
</protein>
<dbReference type="HOGENOM" id="CLU_3223926_0_0_6"/>
<evidence type="ECO:0000313" key="1">
    <source>
        <dbReference type="EMBL" id="ACD59947.1"/>
    </source>
</evidence>
<gene>
    <name evidence="1" type="ordered locus">PXO_01434</name>
</gene>
<dbReference type="AlphaFoldDB" id="A0A0K0GME9"/>
<sequence>MRQVAIAQIGETGEDHTGRLAGRMGVDDIDDVHDACSHCRPVDD</sequence>
<name>A0A0K0GME9_XANOP</name>
<dbReference type="Proteomes" id="UP000001740">
    <property type="component" value="Chromosome"/>
</dbReference>
<dbReference type="EMBL" id="CP000967">
    <property type="protein sequence ID" value="ACD59947.1"/>
    <property type="molecule type" value="Genomic_DNA"/>
</dbReference>
<accession>A0A0K0GME9</accession>